<accession>A0ABV5PZ14</accession>
<name>A0ABV5PZ14_9ACTN</name>
<evidence type="ECO:0000313" key="5">
    <source>
        <dbReference type="EMBL" id="MFB9528465.1"/>
    </source>
</evidence>
<dbReference type="EMBL" id="JBHMCE010000005">
    <property type="protein sequence ID" value="MFB9528465.1"/>
    <property type="molecule type" value="Genomic_DNA"/>
</dbReference>
<dbReference type="Proteomes" id="UP001589646">
    <property type="component" value="Unassembled WGS sequence"/>
</dbReference>
<dbReference type="Pfam" id="PF07905">
    <property type="entry name" value="PucR"/>
    <property type="match status" value="1"/>
</dbReference>
<feature type="domain" description="Purine catabolism PurC-like" evidence="2">
    <location>
        <begin position="10"/>
        <end position="117"/>
    </location>
</feature>
<evidence type="ECO:0000256" key="1">
    <source>
        <dbReference type="ARBA" id="ARBA00006754"/>
    </source>
</evidence>
<evidence type="ECO:0000259" key="4">
    <source>
        <dbReference type="Pfam" id="PF17853"/>
    </source>
</evidence>
<keyword evidence="6" id="KW-1185">Reference proteome</keyword>
<comment type="similarity">
    <text evidence="1">Belongs to the CdaR family.</text>
</comment>
<feature type="domain" description="PucR C-terminal helix-turn-helix" evidence="3">
    <location>
        <begin position="305"/>
        <end position="362"/>
    </location>
</feature>
<dbReference type="PANTHER" id="PTHR33744">
    <property type="entry name" value="CARBOHYDRATE DIACID REGULATOR"/>
    <property type="match status" value="1"/>
</dbReference>
<gene>
    <name evidence="5" type="ORF">ACFFRN_17775</name>
</gene>
<dbReference type="RefSeq" id="WP_346129800.1">
    <property type="nucleotide sequence ID" value="NZ_BAAAXC010000015.1"/>
</dbReference>
<comment type="caution">
    <text evidence="5">The sequence shown here is derived from an EMBL/GenBank/DDBJ whole genome shotgun (WGS) entry which is preliminary data.</text>
</comment>
<dbReference type="InterPro" id="IPR042070">
    <property type="entry name" value="PucR_C-HTH_sf"/>
</dbReference>
<organism evidence="5 6">
    <name type="scientific">Nonomuraea roseola</name>
    <dbReference type="NCBI Taxonomy" id="46179"/>
    <lineage>
        <taxon>Bacteria</taxon>
        <taxon>Bacillati</taxon>
        <taxon>Actinomycetota</taxon>
        <taxon>Actinomycetes</taxon>
        <taxon>Streptosporangiales</taxon>
        <taxon>Streptosporangiaceae</taxon>
        <taxon>Nonomuraea</taxon>
    </lineage>
</organism>
<protein>
    <submittedName>
        <fullName evidence="5">Helix-turn-helix domain-containing protein</fullName>
    </submittedName>
</protein>
<dbReference type="Gene3D" id="1.10.10.2840">
    <property type="entry name" value="PucR C-terminal helix-turn-helix domain"/>
    <property type="match status" value="1"/>
</dbReference>
<dbReference type="InterPro" id="IPR025736">
    <property type="entry name" value="PucR_C-HTH_dom"/>
</dbReference>
<dbReference type="Pfam" id="PF13556">
    <property type="entry name" value="HTH_30"/>
    <property type="match status" value="1"/>
</dbReference>
<reference evidence="5 6" key="1">
    <citation type="submission" date="2024-09" db="EMBL/GenBank/DDBJ databases">
        <authorList>
            <person name="Sun Q."/>
            <person name="Mori K."/>
        </authorList>
    </citation>
    <scope>NUCLEOTIDE SEQUENCE [LARGE SCALE GENOMIC DNA]</scope>
    <source>
        <strain evidence="5 6">JCM 3323</strain>
    </source>
</reference>
<dbReference type="InterPro" id="IPR012914">
    <property type="entry name" value="PucR_dom"/>
</dbReference>
<dbReference type="PANTHER" id="PTHR33744:SF17">
    <property type="entry name" value="CONSERVED PROTEIN"/>
    <property type="match status" value="1"/>
</dbReference>
<feature type="domain" description="CdaR GGDEF-like" evidence="4">
    <location>
        <begin position="148"/>
        <end position="250"/>
    </location>
</feature>
<dbReference type="InterPro" id="IPR041522">
    <property type="entry name" value="CdaR_GGDEF"/>
</dbReference>
<evidence type="ECO:0000259" key="3">
    <source>
        <dbReference type="Pfam" id="PF13556"/>
    </source>
</evidence>
<evidence type="ECO:0000259" key="2">
    <source>
        <dbReference type="Pfam" id="PF07905"/>
    </source>
</evidence>
<dbReference type="Pfam" id="PF17853">
    <property type="entry name" value="GGDEF_2"/>
    <property type="match status" value="1"/>
</dbReference>
<sequence>MRVADLLARADMRLTPVTGAMDRQVLRAYTTDLPDPRRYLRPGDLVLTSGVWYREPGDCALFADALWAADVAGLVVGLVVLGELPEALVEACARRRVPLVLAAPEQSFGAITEAVTAEAFAAEQRRAERVRAQALIDLLDTQQLAPGEVSAHLRLLGADPGLPTTVLVVGGRGSDLPAVLHAALARKGRHLVVGGTPEEAVVLVNGKVSRRTLADELRGLTGMEIAVGISEPAASVSQLGAALETARRGMAAARSGPGPVSIMSAADVDSFDLLLAALPEAVRRSFRDHLLRPVEEYDARHGSELLRTLDIFLETCGSWQRAADELFVHVNTLRYRMQRIEELTGRRMASMRDRTDLYLALRSGKSPRDEPAA</sequence>
<evidence type="ECO:0000313" key="6">
    <source>
        <dbReference type="Proteomes" id="UP001589646"/>
    </source>
</evidence>
<dbReference type="InterPro" id="IPR051448">
    <property type="entry name" value="CdaR-like_regulators"/>
</dbReference>
<proteinExistence type="inferred from homology"/>